<dbReference type="AlphaFoldDB" id="A0A7S0DQW3"/>
<dbReference type="Pfam" id="PF06337">
    <property type="entry name" value="DUSP"/>
    <property type="match status" value="1"/>
</dbReference>
<comment type="catalytic activity">
    <reaction evidence="1">
        <text>Thiol-dependent hydrolysis of ester, thioester, amide, peptide and isopeptide bonds formed by the C-terminal Gly of ubiquitin (a 76-residue protein attached to proteins as an intracellular targeting signal).</text>
        <dbReference type="EC" id="3.4.19.12"/>
    </reaction>
</comment>
<feature type="domain" description="DUSP" evidence="4">
    <location>
        <begin position="113"/>
        <end position="211"/>
    </location>
</feature>
<dbReference type="Pfam" id="PF11717">
    <property type="entry name" value="Tudor-knot"/>
    <property type="match status" value="1"/>
</dbReference>
<feature type="region of interest" description="Disordered" evidence="2">
    <location>
        <begin position="695"/>
        <end position="721"/>
    </location>
</feature>
<keyword evidence="1" id="KW-0788">Thiol protease</keyword>
<accession>A0A7S0DQW3</accession>
<evidence type="ECO:0000256" key="2">
    <source>
        <dbReference type="SAM" id="MobiDB-lite"/>
    </source>
</evidence>
<dbReference type="PANTHER" id="PTHR21646">
    <property type="entry name" value="UBIQUITIN CARBOXYL-TERMINAL HYDROLASE"/>
    <property type="match status" value="1"/>
</dbReference>
<proteinExistence type="inferred from homology"/>
<dbReference type="CDD" id="cd20104">
    <property type="entry name" value="MBT_PHF20L1-like"/>
    <property type="match status" value="1"/>
</dbReference>
<keyword evidence="1" id="KW-0378">Hydrolase</keyword>
<keyword evidence="1" id="KW-0833">Ubl conjugation pathway</keyword>
<dbReference type="InterPro" id="IPR028889">
    <property type="entry name" value="USP"/>
</dbReference>
<dbReference type="InterPro" id="IPR016197">
    <property type="entry name" value="Chromo-like_dom_sf"/>
</dbReference>
<dbReference type="EMBL" id="HBEM01031819">
    <property type="protein sequence ID" value="CAD8462731.1"/>
    <property type="molecule type" value="Transcribed_RNA"/>
</dbReference>
<dbReference type="InterPro" id="IPR006615">
    <property type="entry name" value="Pept_C19_DUSP"/>
</dbReference>
<dbReference type="Gene3D" id="3.30.2230.10">
    <property type="entry name" value="DUSP-like"/>
    <property type="match status" value="1"/>
</dbReference>
<feature type="region of interest" description="Disordered" evidence="2">
    <location>
        <begin position="565"/>
        <end position="584"/>
    </location>
</feature>
<comment type="similarity">
    <text evidence="1">Belongs to the peptidase C19 family.</text>
</comment>
<dbReference type="Gene3D" id="2.30.30.140">
    <property type="match status" value="1"/>
</dbReference>
<dbReference type="SUPFAM" id="SSF143791">
    <property type="entry name" value="DUSP-like"/>
    <property type="match status" value="1"/>
</dbReference>
<dbReference type="GO" id="GO:0004843">
    <property type="term" value="F:cysteine-type deubiquitinase activity"/>
    <property type="evidence" value="ECO:0007669"/>
    <property type="project" value="UniProtKB-UniRule"/>
</dbReference>
<sequence length="939" mass="108241">MIRTKSAEERKIRDSWKIGDSVQVYSTSGDGWYKGKITGFREAKNSTSVIEVEYARDGQTYKKEMGITSTEVRPLEELILAEFKEFLPPKIMRSQSILTANALPQIRPTEKPPGASVQRKLLKTVTEPSSLKPGETRCLLPFGWFKAWKAYTIGGKEPGPILIHSLVVETNTDKLRRGIKEGRDYVIVTESLCKKLVSWFGGHAPICRIAKESGVLRRKTALDLYPVILSIVKADSKTGDPDNSTISKHTFSRKNHLVDILQYVSDKPKSVVRKKQPISLEVNSAIDCRDSHGYWYSCTIADRFETKKGSMIEINFHDPKYSDPKYNEKIYLFERHRFARFKTFARRDDQRDVKYKKGDYVWARDRVIKKQYSSKDKIKWSQAEVDLVKEDARMFRVIYEKSYKQQYWFHADSIEVQPYTSEKPDPKLPMDGMLENEEEDEENVVLKPKDAMRIWLSGSKRKWDLAPADAYGKTLGQLKLETGAKVLVEEIRDDGTWTRTEVKTNWRDDLCEGSIVDCLDTYNKWYESEVMGIRVNKEGQKEVHVHYIGFDEKWDEWIETNSKRIQPQGSKAGTQKGHAPTGPPEARGAVGLYNLGNTCYINSIIQCLSNVSDLSEYFLDQSYTQDINIISDNKGRMAEAYAQVMEKLWDDQHKVISPKVLRMEVGKACPEFQGYKQQDSHDLLTVLLDGLSKDLNRAPIPPKRETKETQEQRKERHKKEEAEWQKMNLARKFDHFWQRSLRRSESIITDIFTGVERQTVKCLTCNNESIRFSEYTFLAVDIPKKSSWLGMGSPTIQLDDCLKTYVTKEVIAGVKCTKCKEKRSKSKQTLLQTMPEVLIIQLKRFCMGWLGGEKVNAYIDFPITGLKPKYLMAESKNPTYDLIAVSNHFGSTRGGHYTAYAKNPLSGKWYKFDDSDVREVRQSSVVTKQAYVLFYKLRK</sequence>
<dbReference type="InterPro" id="IPR018200">
    <property type="entry name" value="USP_CS"/>
</dbReference>
<dbReference type="InterPro" id="IPR035927">
    <property type="entry name" value="DUSP-like_sf"/>
</dbReference>
<dbReference type="PROSITE" id="PS51283">
    <property type="entry name" value="DUSP"/>
    <property type="match status" value="1"/>
</dbReference>
<evidence type="ECO:0000313" key="5">
    <source>
        <dbReference type="EMBL" id="CAD8462731.1"/>
    </source>
</evidence>
<dbReference type="Gene3D" id="3.90.70.10">
    <property type="entry name" value="Cysteine proteinases"/>
    <property type="match status" value="1"/>
</dbReference>
<dbReference type="InterPro" id="IPR001394">
    <property type="entry name" value="Peptidase_C19_UCH"/>
</dbReference>
<gene>
    <name evidence="5" type="ORF">LAMO00422_LOCUS21691</name>
</gene>
<dbReference type="Pfam" id="PF00443">
    <property type="entry name" value="UCH"/>
    <property type="match status" value="1"/>
</dbReference>
<evidence type="ECO:0000256" key="1">
    <source>
        <dbReference type="RuleBase" id="RU366025"/>
    </source>
</evidence>
<dbReference type="PROSITE" id="PS00973">
    <property type="entry name" value="USP_2"/>
    <property type="match status" value="1"/>
</dbReference>
<dbReference type="EC" id="3.4.19.12" evidence="1"/>
<dbReference type="InterPro" id="IPR025995">
    <property type="entry name" value="Tudor-knot"/>
</dbReference>
<evidence type="ECO:0000259" key="4">
    <source>
        <dbReference type="PROSITE" id="PS51283"/>
    </source>
</evidence>
<evidence type="ECO:0000259" key="3">
    <source>
        <dbReference type="PROSITE" id="PS50235"/>
    </source>
</evidence>
<dbReference type="GO" id="GO:0016579">
    <property type="term" value="P:protein deubiquitination"/>
    <property type="evidence" value="ECO:0007669"/>
    <property type="project" value="InterPro"/>
</dbReference>
<dbReference type="SMART" id="SM00695">
    <property type="entry name" value="DUSP"/>
    <property type="match status" value="1"/>
</dbReference>
<organism evidence="5">
    <name type="scientific">Amorphochlora amoebiformis</name>
    <dbReference type="NCBI Taxonomy" id="1561963"/>
    <lineage>
        <taxon>Eukaryota</taxon>
        <taxon>Sar</taxon>
        <taxon>Rhizaria</taxon>
        <taxon>Cercozoa</taxon>
        <taxon>Chlorarachniophyceae</taxon>
        <taxon>Amorphochlora</taxon>
    </lineage>
</organism>
<dbReference type="PROSITE" id="PS50235">
    <property type="entry name" value="USP_3"/>
    <property type="match status" value="1"/>
</dbReference>
<feature type="domain" description="USP" evidence="3">
    <location>
        <begin position="590"/>
        <end position="938"/>
    </location>
</feature>
<dbReference type="PROSITE" id="PS00972">
    <property type="entry name" value="USP_1"/>
    <property type="match status" value="1"/>
</dbReference>
<name>A0A7S0DQW3_9EUKA</name>
<keyword evidence="1" id="KW-0645">Protease</keyword>
<dbReference type="InterPro" id="IPR038765">
    <property type="entry name" value="Papain-like_cys_pep_sf"/>
</dbReference>
<reference evidence="5" key="1">
    <citation type="submission" date="2021-01" db="EMBL/GenBank/DDBJ databases">
        <authorList>
            <person name="Corre E."/>
            <person name="Pelletier E."/>
            <person name="Niang G."/>
            <person name="Scheremetjew M."/>
            <person name="Finn R."/>
            <person name="Kale V."/>
            <person name="Holt S."/>
            <person name="Cochrane G."/>
            <person name="Meng A."/>
            <person name="Brown T."/>
            <person name="Cohen L."/>
        </authorList>
    </citation>
    <scope>NUCLEOTIDE SEQUENCE</scope>
    <source>
        <strain evidence="5">CCMP2058</strain>
    </source>
</reference>
<dbReference type="CDD" id="cd02674">
    <property type="entry name" value="Peptidase_C19R"/>
    <property type="match status" value="1"/>
</dbReference>
<protein>
    <recommendedName>
        <fullName evidence="1">Ubiquitin carboxyl-terminal hydrolase</fullName>
        <ecNumber evidence="1">3.4.19.12</ecNumber>
    </recommendedName>
</protein>
<dbReference type="InterPro" id="IPR050185">
    <property type="entry name" value="Ub_carboxyl-term_hydrolase"/>
</dbReference>
<dbReference type="SUPFAM" id="SSF54160">
    <property type="entry name" value="Chromo domain-like"/>
    <property type="match status" value="1"/>
</dbReference>
<dbReference type="GO" id="GO:0006508">
    <property type="term" value="P:proteolysis"/>
    <property type="evidence" value="ECO:0007669"/>
    <property type="project" value="UniProtKB-KW"/>
</dbReference>
<dbReference type="SUPFAM" id="SSF54001">
    <property type="entry name" value="Cysteine proteinases"/>
    <property type="match status" value="1"/>
</dbReference>